<name>A0ABQ1X5M2_9BACT</name>
<sequence length="235" mass="25593">MHNLKLLGISGKRGSGKGAVVSILEYHCGYHHPDVIVLNFADPLKSVCATLENPLEGEADAEPYYTQEGKAAPSGLLGLTRGQLLQDVGQALRDKHPSIWVDVTTKTVAALLPKLEEDEVIVVADIRYPNEAEAIKNLGGILLRVEGDPLGQRGDGTRDDNHPSETALDEYAGFDQILLNNGTLDSLKHGVREVLGVLPHCKGGQRIASARTGNSRWRRDFRPLSELLAETKKTY</sequence>
<gene>
    <name evidence="1" type="ORF">GCM10011378_41410</name>
</gene>
<protein>
    <submittedName>
        <fullName evidence="1">Uncharacterized protein</fullName>
    </submittedName>
</protein>
<organism evidence="1 2">
    <name type="scientific">Hymenobacter glacieicola</name>
    <dbReference type="NCBI Taxonomy" id="1562124"/>
    <lineage>
        <taxon>Bacteria</taxon>
        <taxon>Pseudomonadati</taxon>
        <taxon>Bacteroidota</taxon>
        <taxon>Cytophagia</taxon>
        <taxon>Cytophagales</taxon>
        <taxon>Hymenobacteraceae</taxon>
        <taxon>Hymenobacter</taxon>
    </lineage>
</organism>
<comment type="caution">
    <text evidence="1">The sequence shown here is derived from an EMBL/GenBank/DDBJ whole genome shotgun (WGS) entry which is preliminary data.</text>
</comment>
<proteinExistence type="predicted"/>
<dbReference type="InterPro" id="IPR027417">
    <property type="entry name" value="P-loop_NTPase"/>
</dbReference>
<reference evidence="2" key="1">
    <citation type="journal article" date="2019" name="Int. J. Syst. Evol. Microbiol.">
        <title>The Global Catalogue of Microorganisms (GCM) 10K type strain sequencing project: providing services to taxonomists for standard genome sequencing and annotation.</title>
        <authorList>
            <consortium name="The Broad Institute Genomics Platform"/>
            <consortium name="The Broad Institute Genome Sequencing Center for Infectious Disease"/>
            <person name="Wu L."/>
            <person name="Ma J."/>
        </authorList>
    </citation>
    <scope>NUCLEOTIDE SEQUENCE [LARGE SCALE GENOMIC DNA]</scope>
    <source>
        <strain evidence="2">CGMCC 1.12990</strain>
    </source>
</reference>
<dbReference type="EMBL" id="BMGS01000016">
    <property type="protein sequence ID" value="GGG61118.1"/>
    <property type="molecule type" value="Genomic_DNA"/>
</dbReference>
<dbReference type="InterPro" id="IPR048444">
    <property type="entry name" value="DNMK"/>
</dbReference>
<accession>A0ABQ1X5M2</accession>
<dbReference type="Proteomes" id="UP000601361">
    <property type="component" value="Unassembled WGS sequence"/>
</dbReference>
<dbReference type="SUPFAM" id="SSF52540">
    <property type="entry name" value="P-loop containing nucleoside triphosphate hydrolases"/>
    <property type="match status" value="1"/>
</dbReference>
<dbReference type="Gene3D" id="3.40.50.300">
    <property type="entry name" value="P-loop containing nucleotide triphosphate hydrolases"/>
    <property type="match status" value="1"/>
</dbReference>
<dbReference type="Pfam" id="PF21448">
    <property type="entry name" value="DNMK"/>
    <property type="match status" value="1"/>
</dbReference>
<evidence type="ECO:0000313" key="1">
    <source>
        <dbReference type="EMBL" id="GGG61118.1"/>
    </source>
</evidence>
<keyword evidence="2" id="KW-1185">Reference proteome</keyword>
<dbReference type="RefSeq" id="WP_188559768.1">
    <property type="nucleotide sequence ID" value="NZ_BMGS01000016.1"/>
</dbReference>
<evidence type="ECO:0000313" key="2">
    <source>
        <dbReference type="Proteomes" id="UP000601361"/>
    </source>
</evidence>